<dbReference type="EMBL" id="FCQH01000007">
    <property type="protein sequence ID" value="CVK95743.1"/>
    <property type="molecule type" value="Genomic_DNA"/>
</dbReference>
<dbReference type="Pfam" id="PF02668">
    <property type="entry name" value="TauD"/>
    <property type="match status" value="1"/>
</dbReference>
<feature type="domain" description="TauD/TfdA-like" evidence="2">
    <location>
        <begin position="83"/>
        <end position="345"/>
    </location>
</feature>
<dbReference type="AlphaFoldDB" id="A0A1L7THX0"/>
<dbReference type="SUPFAM" id="SSF51197">
    <property type="entry name" value="Clavaminate synthase-like"/>
    <property type="match status" value="1"/>
</dbReference>
<comment type="caution">
    <text evidence="3">The sequence shown here is derived from an EMBL/GenBank/DDBJ whole genome shotgun (WGS) entry which is preliminary data.</text>
</comment>
<dbReference type="Gene3D" id="3.60.130.10">
    <property type="entry name" value="Clavaminate synthase-like"/>
    <property type="match status" value="1"/>
</dbReference>
<keyword evidence="4" id="KW-1185">Reference proteome</keyword>
<reference evidence="4" key="1">
    <citation type="journal article" date="2016" name="Genome Biol. Evol.">
        <title>Comparative 'omics' of the Fusarium fujikuroi species complex highlights differences in genetic potential and metabolite synthesis.</title>
        <authorList>
            <person name="Niehaus E.-M."/>
            <person name="Muensterkoetter M."/>
            <person name="Proctor R.H."/>
            <person name="Brown D.W."/>
            <person name="Sharon A."/>
            <person name="Idan Y."/>
            <person name="Oren-Young L."/>
            <person name="Sieber C.M."/>
            <person name="Novak O."/>
            <person name="Pencik A."/>
            <person name="Tarkowska D."/>
            <person name="Hromadova K."/>
            <person name="Freeman S."/>
            <person name="Maymon M."/>
            <person name="Elazar M."/>
            <person name="Youssef S.A."/>
            <person name="El-Shabrawy E.S.M."/>
            <person name="Shalaby A.B.A."/>
            <person name="Houterman P."/>
            <person name="Brock N.L."/>
            <person name="Burkhardt I."/>
            <person name="Tsavkelova E.A."/>
            <person name="Dickschat J.S."/>
            <person name="Galuszka P."/>
            <person name="Gueldener U."/>
            <person name="Tudzynski B."/>
        </authorList>
    </citation>
    <scope>NUCLEOTIDE SEQUENCE [LARGE SCALE GENOMIC DNA]</scope>
    <source>
        <strain evidence="4">MRC7560</strain>
    </source>
</reference>
<name>A0A1L7THX0_FUSMA</name>
<dbReference type="InterPro" id="IPR050411">
    <property type="entry name" value="AlphaKG_dependent_hydroxylases"/>
</dbReference>
<evidence type="ECO:0000256" key="1">
    <source>
        <dbReference type="ARBA" id="ARBA00023002"/>
    </source>
</evidence>
<gene>
    <name evidence="3" type="ORF">FMAN_13689</name>
</gene>
<proteinExistence type="predicted"/>
<dbReference type="VEuPathDB" id="FungiDB:FMAN_13689"/>
<protein>
    <recommendedName>
        <fullName evidence="2">TauD/TfdA-like domain-containing protein</fullName>
    </recommendedName>
</protein>
<dbReference type="GeneID" id="65092938"/>
<dbReference type="Proteomes" id="UP000184255">
    <property type="component" value="Unassembled WGS sequence"/>
</dbReference>
<keyword evidence="1" id="KW-0560">Oxidoreductase</keyword>
<organism evidence="3 4">
    <name type="scientific">Fusarium mangiferae</name>
    <name type="common">Mango malformation disease fungus</name>
    <dbReference type="NCBI Taxonomy" id="192010"/>
    <lineage>
        <taxon>Eukaryota</taxon>
        <taxon>Fungi</taxon>
        <taxon>Dikarya</taxon>
        <taxon>Ascomycota</taxon>
        <taxon>Pezizomycotina</taxon>
        <taxon>Sordariomycetes</taxon>
        <taxon>Hypocreomycetidae</taxon>
        <taxon>Hypocreales</taxon>
        <taxon>Nectriaceae</taxon>
        <taxon>Fusarium</taxon>
        <taxon>Fusarium fujikuroi species complex</taxon>
    </lineage>
</organism>
<evidence type="ECO:0000313" key="4">
    <source>
        <dbReference type="Proteomes" id="UP000184255"/>
    </source>
</evidence>
<accession>A0A1L7THX0</accession>
<sequence>MGDICESYYPSDEHHRRFWDGQSNKDECGVNVPDGFPKTLSSTLAWRGEDIQDKEAQWKVKLSDQDVSSIHNAVKTFDENSHDLTQISTTTFPLPIDLSRRLRHLSDNIYNGTGFQILSGLDPSKYSARQNVLLHAGISAHICPERGFVDVFAKRPIGHVINVLNGSDGPASMAPAFSDGPLSFHTDHCEVLSFYYQEMSPKGGQTILSSSWQVYNELATHSPEVLHTLAEPWVLDSFKSYSLQPPRNVSFLSNLGPENMPPVLFRYSRYPILGWQRKRNSELPAPSQKQMRALDAVQFIAQKNAMSLPIARGDMIFINDLAVFHARGEFKDGDASMKRHLLKMYLRDPEQGWTVPQSLQETFGARYTRKPGDLSPEVWDIDHEPGLEELSFVNG</sequence>
<dbReference type="RefSeq" id="XP_041683576.1">
    <property type="nucleotide sequence ID" value="XM_041833188.1"/>
</dbReference>
<evidence type="ECO:0000313" key="3">
    <source>
        <dbReference type="EMBL" id="CVK95743.1"/>
    </source>
</evidence>
<dbReference type="InterPro" id="IPR003819">
    <property type="entry name" value="TauD/TfdA-like"/>
</dbReference>
<dbReference type="PANTHER" id="PTHR10696">
    <property type="entry name" value="GAMMA-BUTYROBETAINE HYDROXYLASE-RELATED"/>
    <property type="match status" value="1"/>
</dbReference>
<evidence type="ECO:0000259" key="2">
    <source>
        <dbReference type="Pfam" id="PF02668"/>
    </source>
</evidence>
<dbReference type="InterPro" id="IPR042098">
    <property type="entry name" value="TauD-like_sf"/>
</dbReference>
<dbReference type="PANTHER" id="PTHR10696:SF54">
    <property type="entry name" value="FAMILY OXIDOREDUCTASE, PUTATIVE (AFU_ORTHOLOGUE AFUA_4G13850)-RELATED"/>
    <property type="match status" value="1"/>
</dbReference>
<dbReference type="GO" id="GO:0016491">
    <property type="term" value="F:oxidoreductase activity"/>
    <property type="evidence" value="ECO:0007669"/>
    <property type="project" value="UniProtKB-KW"/>
</dbReference>